<feature type="domain" description="Type 4 fimbrial biogenesis protein PilX N-terminal" evidence="2">
    <location>
        <begin position="21"/>
        <end position="70"/>
    </location>
</feature>
<dbReference type="HOGENOM" id="CLU_680850_0_0_6"/>
<dbReference type="Proteomes" id="UP000001962">
    <property type="component" value="Chromosome"/>
</dbReference>
<organism evidence="3 4">
    <name type="scientific">Alkalilimnicola ehrlichii (strain ATCC BAA-1101 / DSM 17681 / MLHE-1)</name>
    <dbReference type="NCBI Taxonomy" id="187272"/>
    <lineage>
        <taxon>Bacteria</taxon>
        <taxon>Pseudomonadati</taxon>
        <taxon>Pseudomonadota</taxon>
        <taxon>Gammaproteobacteria</taxon>
        <taxon>Chromatiales</taxon>
        <taxon>Ectothiorhodospiraceae</taxon>
        <taxon>Alkalilimnicola</taxon>
    </lineage>
</organism>
<sequence>MQEQPMDTMRHETRPGQRREAGSALILAMLILLVLTVIGISGANQAMLQERMASNSKQQTDALFAADSGVAAALRELHEAGAGIDCNAAEGLIDGLAGTVGEHGEYNLSLLTPCDDTHSDFEAWLNVRSEGRVSGQAGSVRRVDFELFVPAPVYTDDNHPAFDRGIFADGKFVQNGKSYYLTGVHSNTAIDFANPSTVEGLVSVAGDGAVHGAGLEEGDFLRTDVLDVPRVEDFIAEFVEGGMVPPDDEPNSEVRFGEEHCDALSSGVDREDNPTGHITYYCEGNVEVGGSFSDVTIIATGDLTHNGAAQYSAEGESNTAFIAQGNMEFNGKTGPSTATYWTDGDFVHNGSSDISGSVVASGEVVFNGGSSFVAEDVSNPWLPPAEDDDEDNLAFAGYWRQTTD</sequence>
<dbReference type="EMBL" id="CP000453">
    <property type="protein sequence ID" value="ABI56215.1"/>
    <property type="molecule type" value="Genomic_DNA"/>
</dbReference>
<evidence type="ECO:0000259" key="2">
    <source>
        <dbReference type="Pfam" id="PF14341"/>
    </source>
</evidence>
<gene>
    <name evidence="3" type="ordered locus">Mlg_0861</name>
</gene>
<dbReference type="eggNOG" id="COG4726">
    <property type="taxonomic scope" value="Bacteria"/>
</dbReference>
<proteinExistence type="predicted"/>
<reference evidence="4" key="1">
    <citation type="submission" date="2006-08" db="EMBL/GenBank/DDBJ databases">
        <title>Complete sequence of Alkalilimnicola ehrilichei MLHE-1.</title>
        <authorList>
            <person name="Copeland A."/>
            <person name="Lucas S."/>
            <person name="Lapidus A."/>
            <person name="Barry K."/>
            <person name="Detter J.C."/>
            <person name="Glavina del Rio T."/>
            <person name="Hammon N."/>
            <person name="Israni S."/>
            <person name="Dalin E."/>
            <person name="Tice H."/>
            <person name="Pitluck S."/>
            <person name="Sims D."/>
            <person name="Brettin T."/>
            <person name="Bruce D."/>
            <person name="Han C."/>
            <person name="Tapia R."/>
            <person name="Gilna P."/>
            <person name="Schmutz J."/>
            <person name="Larimer F."/>
            <person name="Land M."/>
            <person name="Hauser L."/>
            <person name="Kyrpides N."/>
            <person name="Mikhailova N."/>
            <person name="Oremland R.S."/>
            <person name="Hoeft S.E."/>
            <person name="Switzer-Blum J."/>
            <person name="Kulp T."/>
            <person name="King G."/>
            <person name="Tabita R."/>
            <person name="Witte B."/>
            <person name="Santini J.M."/>
            <person name="Basu P."/>
            <person name="Hollibaugh J.T."/>
            <person name="Xie G."/>
            <person name="Stolz J.F."/>
            <person name="Richardson P."/>
        </authorList>
    </citation>
    <scope>NUCLEOTIDE SEQUENCE [LARGE SCALE GENOMIC DNA]</scope>
    <source>
        <strain evidence="4">ATCC BAA-1101 / DSM 17681 / MLHE-1</strain>
    </source>
</reference>
<evidence type="ECO:0000256" key="1">
    <source>
        <dbReference type="SAM" id="Phobius"/>
    </source>
</evidence>
<dbReference type="KEGG" id="aeh:Mlg_0861"/>
<protein>
    <submittedName>
        <fullName evidence="3">Tfp pilus assembly protein PilX-like protein</fullName>
    </submittedName>
</protein>
<keyword evidence="1" id="KW-0812">Transmembrane</keyword>
<dbReference type="Pfam" id="PF14341">
    <property type="entry name" value="PilX_N"/>
    <property type="match status" value="1"/>
</dbReference>
<evidence type="ECO:0000313" key="3">
    <source>
        <dbReference type="EMBL" id="ABI56215.1"/>
    </source>
</evidence>
<feature type="transmembrane region" description="Helical" evidence="1">
    <location>
        <begin position="21"/>
        <end position="43"/>
    </location>
</feature>
<keyword evidence="1" id="KW-0472">Membrane</keyword>
<accession>Q0AAC2</accession>
<keyword evidence="1" id="KW-1133">Transmembrane helix</keyword>
<dbReference type="AlphaFoldDB" id="Q0AAC2"/>
<dbReference type="InterPro" id="IPR025746">
    <property type="entry name" value="PilX_N_dom"/>
</dbReference>
<evidence type="ECO:0000313" key="4">
    <source>
        <dbReference type="Proteomes" id="UP000001962"/>
    </source>
</evidence>
<name>Q0AAC2_ALKEH</name>
<keyword evidence="4" id="KW-1185">Reference proteome</keyword>